<dbReference type="Pfam" id="PF00900">
    <property type="entry name" value="Ribosomal_S4e"/>
    <property type="match status" value="1"/>
</dbReference>
<dbReference type="PANTHER" id="PTHR11581">
    <property type="entry name" value="30S/40S RIBOSOMAL PROTEIN S4"/>
    <property type="match status" value="1"/>
</dbReference>
<dbReference type="VEuPathDB" id="FungiDB:PADG_03316"/>
<dbReference type="InterPro" id="IPR018199">
    <property type="entry name" value="Ribosomal_eS4_N_CS"/>
</dbReference>
<dbReference type="Gene3D" id="1.10.10.60">
    <property type="entry name" value="Homeodomain-like"/>
    <property type="match status" value="1"/>
</dbReference>
<evidence type="ECO:0000256" key="6">
    <source>
        <dbReference type="PROSITE-ProRule" id="PRU00182"/>
    </source>
</evidence>
<evidence type="ECO:0000256" key="4">
    <source>
        <dbReference type="ARBA" id="ARBA00022980"/>
    </source>
</evidence>
<dbReference type="InterPro" id="IPR014722">
    <property type="entry name" value="Rib_uL2_dom2"/>
</dbReference>
<dbReference type="HAMAP" id="MF_00485">
    <property type="entry name" value="Ribosomal_eS4"/>
    <property type="match status" value="1"/>
</dbReference>
<dbReference type="AlphaFoldDB" id="A0A1D2JHJ7"/>
<dbReference type="InterPro" id="IPR001005">
    <property type="entry name" value="SANT/Myb"/>
</dbReference>
<reference evidence="10 11" key="1">
    <citation type="submission" date="2016-06" db="EMBL/GenBank/DDBJ databases">
        <authorList>
            <person name="Kjaerup R.B."/>
            <person name="Dalgaard T.S."/>
            <person name="Juul-Madsen H.R."/>
        </authorList>
    </citation>
    <scope>NUCLEOTIDE SEQUENCE [LARGE SCALE GENOMIC DNA]</scope>
    <source>
        <strain evidence="10 11">Pb300</strain>
    </source>
</reference>
<feature type="compositionally biased region" description="Basic residues" evidence="7">
    <location>
        <begin position="535"/>
        <end position="544"/>
    </location>
</feature>
<dbReference type="Gene3D" id="3.10.290.10">
    <property type="entry name" value="RNA-binding S4 domain"/>
    <property type="match status" value="1"/>
</dbReference>
<protein>
    <submittedName>
        <fullName evidence="10">40S ribosomal protein S4</fullName>
    </submittedName>
</protein>
<name>A0A1D2JHJ7_PARBR</name>
<dbReference type="InterPro" id="IPR013843">
    <property type="entry name" value="Ribosomal_eS4_N"/>
</dbReference>
<keyword evidence="4 10" id="KW-0689">Ribosomal protein</keyword>
<feature type="domain" description="Myb-like" evidence="8">
    <location>
        <begin position="538"/>
        <end position="590"/>
    </location>
</feature>
<dbReference type="InterPro" id="IPR041982">
    <property type="entry name" value="Ribosomal_eS4_KOW"/>
</dbReference>
<keyword evidence="2 6" id="KW-0699">rRNA-binding</keyword>
<dbReference type="EMBL" id="LZYO01000092">
    <property type="protein sequence ID" value="ODH36012.1"/>
    <property type="molecule type" value="Genomic_DNA"/>
</dbReference>
<evidence type="ECO:0000259" key="8">
    <source>
        <dbReference type="PROSITE" id="PS50090"/>
    </source>
</evidence>
<dbReference type="CDD" id="cd06087">
    <property type="entry name" value="KOW_RPS4"/>
    <property type="match status" value="1"/>
</dbReference>
<gene>
    <name evidence="10" type="ORF">ACO22_02845</name>
</gene>
<dbReference type="PANTHER" id="PTHR11581:SF0">
    <property type="entry name" value="SMALL RIBOSOMAL SUBUNIT PROTEIN ES4"/>
    <property type="match status" value="1"/>
</dbReference>
<evidence type="ECO:0000259" key="9">
    <source>
        <dbReference type="PROSITE" id="PS51294"/>
    </source>
</evidence>
<evidence type="ECO:0000256" key="1">
    <source>
        <dbReference type="ARBA" id="ARBA00007500"/>
    </source>
</evidence>
<dbReference type="SMART" id="SM00717">
    <property type="entry name" value="SANT"/>
    <property type="match status" value="2"/>
</dbReference>
<dbReference type="Gene3D" id="1.10.246.220">
    <property type="match status" value="1"/>
</dbReference>
<dbReference type="FunFam" id="2.30.30.30:FF:000005">
    <property type="entry name" value="40S ribosomal protein S4"/>
    <property type="match status" value="1"/>
</dbReference>
<dbReference type="GO" id="GO:0019843">
    <property type="term" value="F:rRNA binding"/>
    <property type="evidence" value="ECO:0007669"/>
    <property type="project" value="UniProtKB-KW"/>
</dbReference>
<feature type="compositionally biased region" description="Low complexity" evidence="7">
    <location>
        <begin position="843"/>
        <end position="853"/>
    </location>
</feature>
<dbReference type="PROSITE" id="PS50889">
    <property type="entry name" value="S4"/>
    <property type="match status" value="1"/>
</dbReference>
<sequence>MGRGPKKHQKRLSAPSHWLLDKLSGSYAPRPSPGPHKLRDCLPLVVFIRNRLKYALNARETNAILMQRLVKVDGKVRTDSTYPAGFMDVISIEKTGENFRLVYDTKGRFTVHRIQAEEAEYKLCKVKRVQLGKGGIPFLVTHDARTIRYPDPAIKVNDTVKVDLATGKITSFIKFDTGVIAMATGGRNMGRVGVITHRERHDGGFNIVHIKDAIDNSFATRESNVFIIGQEKPWISLPKGKGVKLSIAEERDRRRAVALADEMMDPFVGACTVPGPFDDTLFQVRDFSQHGNLRIPPLRGPIPSHPLQAPFPLEPNAGGTREAASIPKTSLISGNPPAELPTLEDFLNAARTCDSASHALPRAASSSDPPPKTILPTFINLRAIEKLPYASFDEEVPRKRRRLDVNGDIFGEHLQLPIPKNQKENTKRPPFGPLTILNGLNEPPPNAALFPPIEPNGTPTILTRPTRDTPVPHDVTLGDTVAERRGGRINDIIEPSVEEVGEPMLENGDDLTVTRQAASQEVTEMPEKEPGSPKSQHRTRRKLRKWTEEETRDLLRGVVKCGVGNWTAILTQPELKFNKRTAANLKDRFRVCCPWIYGSEQNTNEAVKNVLTEASNGAEASLSGKIFLPDPRFSKNKKQQNAVSTASVLKPVNQTTPRSAPPSFTTDWAPKTTSGLIKLTTKHAQSASAKASQTLSSKSKSTLVSLGLQEPYLGIKSNRRSRRPFTPAEDEALLKGYAVHGFQWTQIRQDKHLDLMHRKATDLRDRFRTKFPDVYREGGSVNAKPVGLGKSDAGGELPSPESHSCCNGVAKANAASFYRQPKAAPPGGQYDVIDSGPARRRSSQSPSNNFASSKPLPPPPPPPLPDMPSITNASLFSFQMEDVDASWGGNTLPPLVWDELA</sequence>
<feature type="region of interest" description="Disordered" evidence="7">
    <location>
        <begin position="776"/>
        <end position="803"/>
    </location>
</feature>
<evidence type="ECO:0000256" key="3">
    <source>
        <dbReference type="ARBA" id="ARBA00022884"/>
    </source>
</evidence>
<evidence type="ECO:0000256" key="5">
    <source>
        <dbReference type="ARBA" id="ARBA00023274"/>
    </source>
</evidence>
<evidence type="ECO:0000313" key="10">
    <source>
        <dbReference type="EMBL" id="ODH36012.1"/>
    </source>
</evidence>
<dbReference type="InterPro" id="IPR038237">
    <property type="entry name" value="Ribosomal_eS4_central_sf"/>
</dbReference>
<feature type="region of interest" description="Disordered" evidence="7">
    <location>
        <begin position="516"/>
        <end position="544"/>
    </location>
</feature>
<dbReference type="InterPro" id="IPR036986">
    <property type="entry name" value="S4_RNA-bd_sf"/>
</dbReference>
<dbReference type="InterPro" id="IPR017930">
    <property type="entry name" value="Myb_dom"/>
</dbReference>
<proteinExistence type="inferred from homology"/>
<organism evidence="10 11">
    <name type="scientific">Paracoccidioides brasiliensis</name>
    <dbReference type="NCBI Taxonomy" id="121759"/>
    <lineage>
        <taxon>Eukaryota</taxon>
        <taxon>Fungi</taxon>
        <taxon>Dikarya</taxon>
        <taxon>Ascomycota</taxon>
        <taxon>Pezizomycotina</taxon>
        <taxon>Eurotiomycetes</taxon>
        <taxon>Eurotiomycetidae</taxon>
        <taxon>Onygenales</taxon>
        <taxon>Ajellomycetaceae</taxon>
        <taxon>Paracoccidioides</taxon>
    </lineage>
</organism>
<comment type="caution">
    <text evidence="10">The sequence shown here is derived from an EMBL/GenBank/DDBJ whole genome shotgun (WGS) entry which is preliminary data.</text>
</comment>
<dbReference type="InterPro" id="IPR013845">
    <property type="entry name" value="Ribosomal_eS4_central_region"/>
</dbReference>
<comment type="similarity">
    <text evidence="1">Belongs to the eukaryotic ribosomal protein eS4 family.</text>
</comment>
<dbReference type="FunFam" id="2.40.50.740:FF:000001">
    <property type="entry name" value="40S ribosomal protein S4"/>
    <property type="match status" value="1"/>
</dbReference>
<dbReference type="VEuPathDB" id="FungiDB:PABG_00854"/>
<dbReference type="GO" id="GO:0022627">
    <property type="term" value="C:cytosolic small ribosomal subunit"/>
    <property type="evidence" value="ECO:0007669"/>
    <property type="project" value="UniProtKB-ARBA"/>
</dbReference>
<dbReference type="Gene3D" id="2.30.30.30">
    <property type="match status" value="1"/>
</dbReference>
<keyword evidence="3 6" id="KW-0694">RNA-binding</keyword>
<dbReference type="CDD" id="cd00165">
    <property type="entry name" value="S4"/>
    <property type="match status" value="1"/>
</dbReference>
<dbReference type="Gene3D" id="2.40.50.740">
    <property type="match status" value="1"/>
</dbReference>
<keyword evidence="5" id="KW-0687">Ribonucleoprotein</keyword>
<feature type="domain" description="HTH myb-type" evidence="9">
    <location>
        <begin position="538"/>
        <end position="597"/>
    </location>
</feature>
<dbReference type="GO" id="GO:0003735">
    <property type="term" value="F:structural constituent of ribosome"/>
    <property type="evidence" value="ECO:0007669"/>
    <property type="project" value="InterPro"/>
</dbReference>
<dbReference type="InterPro" id="IPR032277">
    <property type="entry name" value="Ribosomal_eS4_C"/>
</dbReference>
<feature type="compositionally biased region" description="Pro residues" evidence="7">
    <location>
        <begin position="855"/>
        <end position="866"/>
    </location>
</feature>
<dbReference type="Proteomes" id="UP000242814">
    <property type="component" value="Unassembled WGS sequence"/>
</dbReference>
<dbReference type="FunFam" id="3.10.290.10:FF:000002">
    <property type="entry name" value="40S ribosomal protein S4"/>
    <property type="match status" value="1"/>
</dbReference>
<dbReference type="PROSITE" id="PS51294">
    <property type="entry name" value="HTH_MYB"/>
    <property type="match status" value="1"/>
</dbReference>
<dbReference type="InterPro" id="IPR000876">
    <property type="entry name" value="Ribosomal_eS4"/>
</dbReference>
<dbReference type="Pfam" id="PF16121">
    <property type="entry name" value="40S_S4_C"/>
    <property type="match status" value="1"/>
</dbReference>
<feature type="region of interest" description="Disordered" evidence="7">
    <location>
        <begin position="820"/>
        <end position="873"/>
    </location>
</feature>
<dbReference type="VEuPathDB" id="FungiDB:PADG_03315"/>
<dbReference type="PROSITE" id="PS00528">
    <property type="entry name" value="RIBOSOMAL_S4E"/>
    <property type="match status" value="1"/>
</dbReference>
<evidence type="ECO:0000256" key="7">
    <source>
        <dbReference type="SAM" id="MobiDB-lite"/>
    </source>
</evidence>
<dbReference type="Pfam" id="PF00249">
    <property type="entry name" value="Myb_DNA-binding"/>
    <property type="match status" value="1"/>
</dbReference>
<dbReference type="GO" id="GO:0002181">
    <property type="term" value="P:cytoplasmic translation"/>
    <property type="evidence" value="ECO:0007669"/>
    <property type="project" value="UniProtKB-ARBA"/>
</dbReference>
<dbReference type="SUPFAM" id="SSF46689">
    <property type="entry name" value="Homeodomain-like"/>
    <property type="match status" value="2"/>
</dbReference>
<dbReference type="Pfam" id="PF08071">
    <property type="entry name" value="RS4NT"/>
    <property type="match status" value="1"/>
</dbReference>
<dbReference type="VEuPathDB" id="FungiDB:PABG_00855"/>
<dbReference type="InterPro" id="IPR009057">
    <property type="entry name" value="Homeodomain-like_sf"/>
</dbReference>
<evidence type="ECO:0000313" key="11">
    <source>
        <dbReference type="Proteomes" id="UP000242814"/>
    </source>
</evidence>
<evidence type="ECO:0000256" key="2">
    <source>
        <dbReference type="ARBA" id="ARBA00022730"/>
    </source>
</evidence>
<dbReference type="PROSITE" id="PS50090">
    <property type="entry name" value="MYB_LIKE"/>
    <property type="match status" value="1"/>
</dbReference>
<accession>A0A1D2JHJ7</accession>
<dbReference type="CDD" id="cd11660">
    <property type="entry name" value="SANT_TRF"/>
    <property type="match status" value="2"/>
</dbReference>